<comment type="similarity">
    <text evidence="1">Belongs to the LytR/CpsA/Psr (LCP) family.</text>
</comment>
<dbReference type="Pfam" id="PF03816">
    <property type="entry name" value="LytR_cpsA_psr"/>
    <property type="match status" value="1"/>
</dbReference>
<accession>A0A9Q9UVS9</accession>
<dbReference type="InterPro" id="IPR027381">
    <property type="entry name" value="LytR/CpsA/Psr_C"/>
</dbReference>
<dbReference type="Gene3D" id="3.40.630.190">
    <property type="entry name" value="LCP protein"/>
    <property type="match status" value="1"/>
</dbReference>
<dbReference type="InterPro" id="IPR050922">
    <property type="entry name" value="LytR/CpsA/Psr_CW_biosynth"/>
</dbReference>
<organism evidence="5">
    <name type="scientific">Moorena producens (strain JHB)</name>
    <dbReference type="NCBI Taxonomy" id="1454205"/>
    <lineage>
        <taxon>Bacteria</taxon>
        <taxon>Bacillati</taxon>
        <taxon>Cyanobacteriota</taxon>
        <taxon>Cyanophyceae</taxon>
        <taxon>Coleofasciculales</taxon>
        <taxon>Coleofasciculaceae</taxon>
        <taxon>Moorena</taxon>
    </lineage>
</organism>
<sequence>MPVQRTYRKRRVVRRPTRPVRRKKVKVKRGNLLWLWLGFTAVAMSSAAAGAILAVSLASTPLLQSELTPDEKSVFNQEETISSNTMHLPELTRPVNILFLGIKVLTSDLKQPPEVDLGYHALVNSLEGLSDTMLLLRFDPDGEKVKVLSMPRDTQTRIEKHGKIKLNAANYFGGPALTAKAVSDLLDDVPIDRYIRVNVQGVEKLVDALGGVTVYIPKDMKYTDHSQHLYINLKKGRQHLDGNKAMQFLRFRYDKYGDIGRVQRQQMLMRALVEQALKPSTIARIPQILSVIQSHIDTNLSVEELVALAGFATKTKRANVQMLMLPGRFSNDGKKQASYWLPNHRSIQQMVGQHFGQGYTYYSNANSTSLRIAIQYTTDSSEVAKAMLRKLSQAGYQNVRIDQKLSREPLRTTRIIAQQGDDESAGTIRNYLGFGEVRVESTGAFSSDITIQLGQDWLQKLGSQQQDRFSSF</sequence>
<feature type="domain" description="LytR/CpsA/Psr regulator C-terminal" evidence="4">
    <location>
        <begin position="370"/>
        <end position="457"/>
    </location>
</feature>
<reference evidence="5" key="1">
    <citation type="journal article" date="2017" name="Proc. Natl. Acad. Sci. U.S.A.">
        <title>Comparative genomics uncovers the prolific and distinctive metabolic potential of the cyanobacterial genus Moorea.</title>
        <authorList>
            <person name="Leao T."/>
            <person name="Castelao G."/>
            <person name="Korobeynikov A."/>
            <person name="Monroe E.A."/>
            <person name="Podell S."/>
            <person name="Glukhov E."/>
            <person name="Allen E.E."/>
            <person name="Gerwick W.H."/>
            <person name="Gerwick L."/>
        </authorList>
    </citation>
    <scope>NUCLEOTIDE SEQUENCE</scope>
    <source>
        <strain evidence="5">JHB</strain>
    </source>
</reference>
<dbReference type="InterPro" id="IPR004474">
    <property type="entry name" value="LytR_CpsA_psr"/>
</dbReference>
<dbReference type="Pfam" id="PF13399">
    <property type="entry name" value="LytR_C"/>
    <property type="match status" value="1"/>
</dbReference>
<evidence type="ECO:0000256" key="1">
    <source>
        <dbReference type="ARBA" id="ARBA00006068"/>
    </source>
</evidence>
<name>A0A9Q9UVS9_MOOP1</name>
<dbReference type="Proteomes" id="UP000176944">
    <property type="component" value="Chromosome"/>
</dbReference>
<dbReference type="EMBL" id="CP017708">
    <property type="protein sequence ID" value="WAN69155.1"/>
    <property type="molecule type" value="Genomic_DNA"/>
</dbReference>
<dbReference type="NCBIfam" id="TIGR00350">
    <property type="entry name" value="lytR_cpsA_psr"/>
    <property type="match status" value="1"/>
</dbReference>
<feature type="region of interest" description="Disordered" evidence="2">
    <location>
        <begin position="1"/>
        <end position="20"/>
    </location>
</feature>
<evidence type="ECO:0000259" key="3">
    <source>
        <dbReference type="Pfam" id="PF03816"/>
    </source>
</evidence>
<feature type="domain" description="Cell envelope-related transcriptional attenuator" evidence="3">
    <location>
        <begin position="130"/>
        <end position="276"/>
    </location>
</feature>
<evidence type="ECO:0000256" key="2">
    <source>
        <dbReference type="SAM" id="MobiDB-lite"/>
    </source>
</evidence>
<dbReference type="PANTHER" id="PTHR33392">
    <property type="entry name" value="POLYISOPRENYL-TEICHOIC ACID--PEPTIDOGLYCAN TEICHOIC ACID TRANSFERASE TAGU"/>
    <property type="match status" value="1"/>
</dbReference>
<dbReference type="PANTHER" id="PTHR33392:SF6">
    <property type="entry name" value="POLYISOPRENYL-TEICHOIC ACID--PEPTIDOGLYCAN TEICHOIC ACID TRANSFERASE TAGU"/>
    <property type="match status" value="1"/>
</dbReference>
<protein>
    <submittedName>
        <fullName evidence="5">LCP family protein</fullName>
    </submittedName>
</protein>
<gene>
    <name evidence="5" type="ORF">BJP36_05935</name>
</gene>
<dbReference type="AlphaFoldDB" id="A0A9Q9UVS9"/>
<evidence type="ECO:0000259" key="4">
    <source>
        <dbReference type="Pfam" id="PF13399"/>
    </source>
</evidence>
<evidence type="ECO:0000313" key="5">
    <source>
        <dbReference type="EMBL" id="WAN69155.1"/>
    </source>
</evidence>
<proteinExistence type="inferred from homology"/>
<reference evidence="5" key="2">
    <citation type="submission" date="2022-10" db="EMBL/GenBank/DDBJ databases">
        <authorList>
            <person name="Ngo T.-E."/>
        </authorList>
    </citation>
    <scope>NUCLEOTIDE SEQUENCE</scope>
    <source>
        <strain evidence="5">JHB</strain>
    </source>
</reference>